<organism evidence="3">
    <name type="scientific">Cladocopium goreaui</name>
    <dbReference type="NCBI Taxonomy" id="2562237"/>
    <lineage>
        <taxon>Eukaryota</taxon>
        <taxon>Sar</taxon>
        <taxon>Alveolata</taxon>
        <taxon>Dinophyceae</taxon>
        <taxon>Suessiales</taxon>
        <taxon>Symbiodiniaceae</taxon>
        <taxon>Cladocopium</taxon>
    </lineage>
</organism>
<dbReference type="OrthoDB" id="437690at2759"/>
<dbReference type="CDD" id="cd02883">
    <property type="entry name" value="NUDIX_Hydrolase"/>
    <property type="match status" value="1"/>
</dbReference>
<dbReference type="SUPFAM" id="SSF56300">
    <property type="entry name" value="Metallo-dependent phosphatases"/>
    <property type="match status" value="1"/>
</dbReference>
<feature type="transmembrane region" description="Helical" evidence="1">
    <location>
        <begin position="631"/>
        <end position="656"/>
    </location>
</feature>
<feature type="transmembrane region" description="Helical" evidence="1">
    <location>
        <begin position="588"/>
        <end position="610"/>
    </location>
</feature>
<dbReference type="EMBL" id="CAMXCT020002813">
    <property type="protein sequence ID" value="CAL1154013.1"/>
    <property type="molecule type" value="Genomic_DNA"/>
</dbReference>
<dbReference type="EMBL" id="CAMXCT010002813">
    <property type="protein sequence ID" value="CAI4000638.1"/>
    <property type="molecule type" value="Genomic_DNA"/>
</dbReference>
<dbReference type="SUPFAM" id="SSF55811">
    <property type="entry name" value="Nudix"/>
    <property type="match status" value="1"/>
</dbReference>
<dbReference type="Proteomes" id="UP001152797">
    <property type="component" value="Unassembled WGS sequence"/>
</dbReference>
<sequence>MAAMIPTAPLRVRAAATVICIRSKEGINAAISLEEATRNEAPVAELGSDASARIQILFGEKRRAFFHSNWEVLMGQGEVQNWMRSRPDKEVPMRYPGEWKFAGGVVDADETPLQAAMRELEEEFQVPTALTEATCRLRLLSVKQTRPIRNVSNIMFNYVAAADENPWLQQLDLEEVNSTLAKRRQSFAEALQGGNFYTLGKEQQESLAPEIHEIAVAQNQSLELRVAKALGSKGYQKVRVSVIAGSQDDAADFPFSYREAFKYRWTRNFLLSSLVELKPGANVLQIQGQQVVIDLPPEDRGIRGVFWADPCFSSRYVVCTFGKAFQTLDRSTTLLNAAFEDRSMDLFGLLGDNLYDQGGELTQDFFSRVSLNVKRRFWLMVNGNHDNWVCGFPMCGRPQDDFGIGQMQYYPMDSIASQDNQVFSFDIDPDQHRQWNRFLNNASNFLFYHKLGNVGFLGYTGAAEFDETLPHLQAACAYFAEAQPEVIFLLGHWNHEGLGCSKRMSVPEIRAALLQIPGCSGFGRRLKYMDGHKHCNYIQAKDEESNYGFMIGGHGMADVMCAPQYGFAYLDTTNDRIRLFYFEVSHSGIGGLLVGTALGVPLGALLGALLGKCISGMSAACRNPGSRRKSLAMLSCGVLGALLGGIAGYLLGVYYLSPIFPSQDRYHDILGCVQANGGLHGCTYLAQQWLNEAVEPSERLWM</sequence>
<evidence type="ECO:0000313" key="3">
    <source>
        <dbReference type="EMBL" id="CAI4000638.1"/>
    </source>
</evidence>
<dbReference type="InterPro" id="IPR000086">
    <property type="entry name" value="NUDIX_hydrolase_dom"/>
</dbReference>
<protein>
    <recommendedName>
        <fullName evidence="2">Nudix hydrolase domain-containing protein</fullName>
    </recommendedName>
</protein>
<reference evidence="4" key="2">
    <citation type="submission" date="2024-04" db="EMBL/GenBank/DDBJ databases">
        <authorList>
            <person name="Chen Y."/>
            <person name="Shah S."/>
            <person name="Dougan E. K."/>
            <person name="Thang M."/>
            <person name="Chan C."/>
        </authorList>
    </citation>
    <scope>NUCLEOTIDE SEQUENCE [LARGE SCALE GENOMIC DNA]</scope>
</reference>
<gene>
    <name evidence="3" type="ORF">C1SCF055_LOCUS26744</name>
</gene>
<evidence type="ECO:0000259" key="2">
    <source>
        <dbReference type="PROSITE" id="PS51462"/>
    </source>
</evidence>
<dbReference type="Pfam" id="PF00293">
    <property type="entry name" value="NUDIX"/>
    <property type="match status" value="1"/>
</dbReference>
<keyword evidence="1" id="KW-0472">Membrane</keyword>
<comment type="caution">
    <text evidence="3">The sequence shown here is derived from an EMBL/GenBank/DDBJ whole genome shotgun (WGS) entry which is preliminary data.</text>
</comment>
<dbReference type="AlphaFoldDB" id="A0A9P1G5C2"/>
<dbReference type="Gene3D" id="3.60.21.10">
    <property type="match status" value="1"/>
</dbReference>
<reference evidence="3" key="1">
    <citation type="submission" date="2022-10" db="EMBL/GenBank/DDBJ databases">
        <authorList>
            <person name="Chen Y."/>
            <person name="Dougan E. K."/>
            <person name="Chan C."/>
            <person name="Rhodes N."/>
            <person name="Thang M."/>
        </authorList>
    </citation>
    <scope>NUCLEOTIDE SEQUENCE</scope>
</reference>
<dbReference type="InterPro" id="IPR015797">
    <property type="entry name" value="NUDIX_hydrolase-like_dom_sf"/>
</dbReference>
<evidence type="ECO:0000313" key="4">
    <source>
        <dbReference type="EMBL" id="CAL1154013.1"/>
    </source>
</evidence>
<keyword evidence="1" id="KW-0812">Transmembrane</keyword>
<keyword evidence="5" id="KW-1185">Reference proteome</keyword>
<name>A0A9P1G5C2_9DINO</name>
<dbReference type="EMBL" id="CAMXCT030002813">
    <property type="protein sequence ID" value="CAL4787950.1"/>
    <property type="molecule type" value="Genomic_DNA"/>
</dbReference>
<evidence type="ECO:0000313" key="5">
    <source>
        <dbReference type="Proteomes" id="UP001152797"/>
    </source>
</evidence>
<dbReference type="PROSITE" id="PS51462">
    <property type="entry name" value="NUDIX"/>
    <property type="match status" value="1"/>
</dbReference>
<dbReference type="Gene3D" id="3.90.79.10">
    <property type="entry name" value="Nucleoside Triphosphate Pyrophosphohydrolase"/>
    <property type="match status" value="1"/>
</dbReference>
<accession>A0A9P1G5C2</accession>
<keyword evidence="1" id="KW-1133">Transmembrane helix</keyword>
<dbReference type="InterPro" id="IPR029052">
    <property type="entry name" value="Metallo-depent_PP-like"/>
</dbReference>
<proteinExistence type="predicted"/>
<feature type="domain" description="Nudix hydrolase" evidence="2">
    <location>
        <begin position="37"/>
        <end position="210"/>
    </location>
</feature>
<evidence type="ECO:0000256" key="1">
    <source>
        <dbReference type="SAM" id="Phobius"/>
    </source>
</evidence>